<evidence type="ECO:0000256" key="8">
    <source>
        <dbReference type="ARBA" id="ARBA00022741"/>
    </source>
</evidence>
<evidence type="ECO:0000256" key="1">
    <source>
        <dbReference type="ARBA" id="ARBA00004613"/>
    </source>
</evidence>
<keyword evidence="11" id="KW-1133">Transmembrane helix</keyword>
<dbReference type="FunFam" id="3.60.21.10:FF:000020">
    <property type="entry name" value="NT5E isoform 4"/>
    <property type="match status" value="1"/>
</dbReference>
<keyword evidence="7 10" id="KW-0732">Signal</keyword>
<accession>A0A0L0FL54</accession>
<dbReference type="GO" id="GO:0005576">
    <property type="term" value="C:extracellular region"/>
    <property type="evidence" value="ECO:0007669"/>
    <property type="project" value="UniProtKB-SubCell"/>
</dbReference>
<dbReference type="GeneID" id="25910550"/>
<dbReference type="SUPFAM" id="SSF56300">
    <property type="entry name" value="Metallo-dependent phosphatases"/>
    <property type="match status" value="1"/>
</dbReference>
<dbReference type="CDD" id="cd07409">
    <property type="entry name" value="MPP_CD73_N"/>
    <property type="match status" value="1"/>
</dbReference>
<evidence type="ECO:0000256" key="9">
    <source>
        <dbReference type="ARBA" id="ARBA00022801"/>
    </source>
</evidence>
<comment type="subcellular location">
    <subcellularLocation>
        <location evidence="1">Secreted</location>
    </subcellularLocation>
</comment>
<dbReference type="Proteomes" id="UP000054560">
    <property type="component" value="Unassembled WGS sequence"/>
</dbReference>
<evidence type="ECO:0000256" key="11">
    <source>
        <dbReference type="SAM" id="Phobius"/>
    </source>
</evidence>
<organism evidence="14 15">
    <name type="scientific">Sphaeroforma arctica JP610</name>
    <dbReference type="NCBI Taxonomy" id="667725"/>
    <lineage>
        <taxon>Eukaryota</taxon>
        <taxon>Ichthyosporea</taxon>
        <taxon>Ichthyophonida</taxon>
        <taxon>Sphaeroforma</taxon>
    </lineage>
</organism>
<evidence type="ECO:0000259" key="12">
    <source>
        <dbReference type="Pfam" id="PF00149"/>
    </source>
</evidence>
<dbReference type="Gene3D" id="3.60.21.10">
    <property type="match status" value="1"/>
</dbReference>
<feature type="domain" description="Calcineurin-like phosphoesterase" evidence="12">
    <location>
        <begin position="22"/>
        <end position="230"/>
    </location>
</feature>
<keyword evidence="4" id="KW-1199">Hemostasis impairing toxin</keyword>
<dbReference type="InterPro" id="IPR036907">
    <property type="entry name" value="5'-Nucleotdase_C_sf"/>
</dbReference>
<keyword evidence="11" id="KW-0472">Membrane</keyword>
<keyword evidence="4" id="KW-0800">Toxin</keyword>
<evidence type="ECO:0000256" key="4">
    <source>
        <dbReference type="ARBA" id="ARBA00022442"/>
    </source>
</evidence>
<evidence type="ECO:0000256" key="10">
    <source>
        <dbReference type="RuleBase" id="RU362119"/>
    </source>
</evidence>
<evidence type="ECO:0000256" key="7">
    <source>
        <dbReference type="ARBA" id="ARBA00022729"/>
    </source>
</evidence>
<dbReference type="Gene3D" id="3.90.780.10">
    <property type="entry name" value="5'-Nucleotidase, C-terminal domain"/>
    <property type="match status" value="1"/>
</dbReference>
<dbReference type="PRINTS" id="PR01607">
    <property type="entry name" value="APYRASEFAMLY"/>
</dbReference>
<dbReference type="PANTHER" id="PTHR11575">
    <property type="entry name" value="5'-NUCLEOTIDASE-RELATED"/>
    <property type="match status" value="1"/>
</dbReference>
<keyword evidence="4" id="KW-1201">Platelet aggregation inhibiting toxin</keyword>
<dbReference type="EC" id="3.6.1.5" evidence="3"/>
<sequence>MLWTSATIVAGLVAQVASYNLTILHTNDVHAHIDDYEENDLLIGSVARRKTVVDRVRAEKDNVLLLDAGDQFSGTLWFYVYEGQAAAHFMNMLEYDAEAFGNHEFDLGSPVLAEFLDTANHPLVACNIDASGDPDLAGKFVPYTIVEKSGRKIAIIGITTPDTVFLASPSAETIFSDPLVKVPEAIAQVKEEDPTVNIFIVLGHYGYDNDIALAQAVPEIDIVVGGHSHSFLYGPPDSEGATEDPLGPYPTVVEHADGTQSLVVQAYQYAKYMGDIDLVFDDAGQITGYSNHPIMITANATGEFEAIPADPTVQAEVELWGHNVTALTLEEISQTAVFLMGDRTVCRKQECNLGNLIADSYVYRIMNMIKNNEKVALAGLMNGGGIRSDIEVGTIAYGDALNVLPFGNEIISVDMPGSALLEALEHGVSMVEEGEGRFPQLSGIRHKFDLSKPVGSRIVDAEILCQTQAQCSDNDGRPHYVDINVNENYTVVTLSYLAGGGDGYEMFAPHPTVNYNFVDADIFIEYIKMQGLVYPAEEGRIVQIVNGTALNSNWVSTGEEGVESNGVSAAAASNATNTEVEAAELSSAAPASEASTAECEASSSGLDTVWVVVIALLCAVVGAGAGFGTAKMMGSSHKEYDTSESRTNL</sequence>
<evidence type="ECO:0000313" key="15">
    <source>
        <dbReference type="Proteomes" id="UP000054560"/>
    </source>
</evidence>
<protein>
    <recommendedName>
        <fullName evidence="3">apyrase</fullName>
        <ecNumber evidence="3">3.6.1.5</ecNumber>
    </recommendedName>
</protein>
<dbReference type="InterPro" id="IPR004843">
    <property type="entry name" value="Calcineurin-like_PHP"/>
</dbReference>
<dbReference type="InterPro" id="IPR029052">
    <property type="entry name" value="Metallo-depent_PP-like"/>
</dbReference>
<keyword evidence="11" id="KW-0812">Transmembrane</keyword>
<dbReference type="InterPro" id="IPR006146">
    <property type="entry name" value="5'-Nucleotdase_CS"/>
</dbReference>
<feature type="transmembrane region" description="Helical" evidence="11">
    <location>
        <begin position="609"/>
        <end position="630"/>
    </location>
</feature>
<keyword evidence="15" id="KW-1185">Reference proteome</keyword>
<keyword evidence="5" id="KW-0964">Secreted</keyword>
<dbReference type="FunFam" id="3.90.780.10:FF:000004">
    <property type="entry name" value="UDP-sugar hydrolase, putative"/>
    <property type="match status" value="1"/>
</dbReference>
<dbReference type="InterPro" id="IPR008334">
    <property type="entry name" value="5'-Nucleotdase_C"/>
</dbReference>
<name>A0A0L0FL54_9EUKA</name>
<dbReference type="GO" id="GO:0009166">
    <property type="term" value="P:nucleotide catabolic process"/>
    <property type="evidence" value="ECO:0007669"/>
    <property type="project" value="InterPro"/>
</dbReference>
<keyword evidence="8 10" id="KW-0547">Nucleotide-binding</keyword>
<feature type="signal peptide" evidence="10">
    <location>
        <begin position="1"/>
        <end position="18"/>
    </location>
</feature>
<dbReference type="eggNOG" id="KOG4419">
    <property type="taxonomic scope" value="Eukaryota"/>
</dbReference>
<dbReference type="GO" id="GO:0000166">
    <property type="term" value="F:nucleotide binding"/>
    <property type="evidence" value="ECO:0007669"/>
    <property type="project" value="UniProtKB-KW"/>
</dbReference>
<feature type="domain" description="5'-Nucleotidase C-terminal" evidence="13">
    <location>
        <begin position="340"/>
        <end position="508"/>
    </location>
</feature>
<dbReference type="SUPFAM" id="SSF55816">
    <property type="entry name" value="5'-nucleotidase (syn. UDP-sugar hydrolase), C-terminal domain"/>
    <property type="match status" value="1"/>
</dbReference>
<evidence type="ECO:0000256" key="2">
    <source>
        <dbReference type="ARBA" id="ARBA00006654"/>
    </source>
</evidence>
<dbReference type="AlphaFoldDB" id="A0A0L0FL54"/>
<evidence type="ECO:0000313" key="14">
    <source>
        <dbReference type="EMBL" id="KNC77495.1"/>
    </source>
</evidence>
<proteinExistence type="inferred from homology"/>
<dbReference type="Pfam" id="PF02872">
    <property type="entry name" value="5_nucleotid_C"/>
    <property type="match status" value="1"/>
</dbReference>
<dbReference type="RefSeq" id="XP_014151397.1">
    <property type="nucleotide sequence ID" value="XM_014295922.1"/>
</dbReference>
<dbReference type="GO" id="GO:0046872">
    <property type="term" value="F:metal ion binding"/>
    <property type="evidence" value="ECO:0007669"/>
    <property type="project" value="UniProtKB-KW"/>
</dbReference>
<dbReference type="EMBL" id="KQ242715">
    <property type="protein sequence ID" value="KNC77495.1"/>
    <property type="molecule type" value="Genomic_DNA"/>
</dbReference>
<gene>
    <name evidence="14" type="ORF">SARC_10046</name>
</gene>
<dbReference type="GO" id="GO:0016788">
    <property type="term" value="F:hydrolase activity, acting on ester bonds"/>
    <property type="evidence" value="ECO:0007669"/>
    <property type="project" value="InterPro"/>
</dbReference>
<dbReference type="InterPro" id="IPR006179">
    <property type="entry name" value="5_nucleotidase/apyrase"/>
</dbReference>
<evidence type="ECO:0000259" key="13">
    <source>
        <dbReference type="Pfam" id="PF02872"/>
    </source>
</evidence>
<evidence type="ECO:0000256" key="6">
    <source>
        <dbReference type="ARBA" id="ARBA00022723"/>
    </source>
</evidence>
<keyword evidence="6" id="KW-0479">Metal-binding</keyword>
<comment type="similarity">
    <text evidence="2 10">Belongs to the 5'-nucleotidase family.</text>
</comment>
<dbReference type="Pfam" id="PF00149">
    <property type="entry name" value="Metallophos"/>
    <property type="match status" value="1"/>
</dbReference>
<dbReference type="GO" id="GO:0004050">
    <property type="term" value="F:apyrase activity"/>
    <property type="evidence" value="ECO:0007669"/>
    <property type="project" value="UniProtKB-EC"/>
</dbReference>
<dbReference type="PROSITE" id="PS00785">
    <property type="entry name" value="5_NUCLEOTIDASE_1"/>
    <property type="match status" value="1"/>
</dbReference>
<keyword evidence="9 10" id="KW-0378">Hydrolase</keyword>
<reference evidence="14 15" key="1">
    <citation type="submission" date="2011-02" db="EMBL/GenBank/DDBJ databases">
        <title>The Genome Sequence of Sphaeroforma arctica JP610.</title>
        <authorList>
            <consortium name="The Broad Institute Genome Sequencing Platform"/>
            <person name="Russ C."/>
            <person name="Cuomo C."/>
            <person name="Young S.K."/>
            <person name="Zeng Q."/>
            <person name="Gargeya S."/>
            <person name="Alvarado L."/>
            <person name="Berlin A."/>
            <person name="Chapman S.B."/>
            <person name="Chen Z."/>
            <person name="Freedman E."/>
            <person name="Gellesch M."/>
            <person name="Goldberg J."/>
            <person name="Griggs A."/>
            <person name="Gujja S."/>
            <person name="Heilman E."/>
            <person name="Heiman D."/>
            <person name="Howarth C."/>
            <person name="Mehta T."/>
            <person name="Neiman D."/>
            <person name="Pearson M."/>
            <person name="Roberts A."/>
            <person name="Saif S."/>
            <person name="Shea T."/>
            <person name="Shenoy N."/>
            <person name="Sisk P."/>
            <person name="Stolte C."/>
            <person name="Sykes S."/>
            <person name="White J."/>
            <person name="Yandava C."/>
            <person name="Burger G."/>
            <person name="Gray M.W."/>
            <person name="Holland P.W.H."/>
            <person name="King N."/>
            <person name="Lang F.B.F."/>
            <person name="Roger A.J."/>
            <person name="Ruiz-Trillo I."/>
            <person name="Haas B."/>
            <person name="Nusbaum C."/>
            <person name="Birren B."/>
        </authorList>
    </citation>
    <scope>NUCLEOTIDE SEQUENCE [LARGE SCALE GENOMIC DNA]</scope>
    <source>
        <strain evidence="14 15">JP610</strain>
    </source>
</reference>
<evidence type="ECO:0000256" key="3">
    <source>
        <dbReference type="ARBA" id="ARBA00012148"/>
    </source>
</evidence>
<feature type="chain" id="PRO_5005394120" description="apyrase" evidence="10">
    <location>
        <begin position="19"/>
        <end position="649"/>
    </location>
</feature>
<evidence type="ECO:0000256" key="5">
    <source>
        <dbReference type="ARBA" id="ARBA00022525"/>
    </source>
</evidence>
<dbReference type="STRING" id="667725.A0A0L0FL54"/>
<dbReference type="PANTHER" id="PTHR11575:SF24">
    <property type="entry name" value="5'-NUCLEOTIDASE"/>
    <property type="match status" value="1"/>
</dbReference>
<dbReference type="OrthoDB" id="7722975at2759"/>